<reference evidence="4" key="1">
    <citation type="submission" date="2020-09" db="EMBL/GenBank/DDBJ databases">
        <title>New species isolated from human feces.</title>
        <authorList>
            <person name="Kitahara M."/>
            <person name="Shigeno Y."/>
            <person name="Shime M."/>
            <person name="Matsumoto Y."/>
            <person name="Nakamura S."/>
            <person name="Motooka D."/>
            <person name="Fukuoka S."/>
            <person name="Nishikawa H."/>
            <person name="Benno Y."/>
        </authorList>
    </citation>
    <scope>NUCLEOTIDE SEQUENCE</scope>
    <source>
        <strain evidence="4">MM35</strain>
        <plasmid evidence="4">pMM35_01</plasmid>
    </source>
</reference>
<dbReference type="SUPFAM" id="SSF81606">
    <property type="entry name" value="PP2C-like"/>
    <property type="match status" value="1"/>
</dbReference>
<keyword evidence="2" id="KW-1133">Transmembrane helix</keyword>
<evidence type="ECO:0000259" key="3">
    <source>
        <dbReference type="PROSITE" id="PS51746"/>
    </source>
</evidence>
<evidence type="ECO:0000256" key="2">
    <source>
        <dbReference type="SAM" id="Phobius"/>
    </source>
</evidence>
<evidence type="ECO:0000313" key="4">
    <source>
        <dbReference type="EMBL" id="BCK79660.1"/>
    </source>
</evidence>
<feature type="domain" description="PPM-type phosphatase" evidence="3">
    <location>
        <begin position="442"/>
        <end position="648"/>
    </location>
</feature>
<evidence type="ECO:0000256" key="1">
    <source>
        <dbReference type="ARBA" id="ARBA00022801"/>
    </source>
</evidence>
<geneLocation type="plasmid" evidence="4 5">
    <name>pMM35_01</name>
</geneLocation>
<dbReference type="InterPro" id="IPR001932">
    <property type="entry name" value="PPM-type_phosphatase-like_dom"/>
</dbReference>
<feature type="transmembrane region" description="Helical" evidence="2">
    <location>
        <begin position="208"/>
        <end position="227"/>
    </location>
</feature>
<dbReference type="Proteomes" id="UP000681343">
    <property type="component" value="Plasmid pMM35_01"/>
</dbReference>
<keyword evidence="2" id="KW-0472">Membrane</keyword>
<dbReference type="Pfam" id="PF07228">
    <property type="entry name" value="SpoIIE"/>
    <property type="match status" value="1"/>
</dbReference>
<proteinExistence type="predicted"/>
<dbReference type="Pfam" id="PF19732">
    <property type="entry name" value="SpoIIE_N"/>
    <property type="match status" value="1"/>
</dbReference>
<name>A0A810PVB2_9FIRM</name>
<keyword evidence="2" id="KW-0812">Transmembrane</keyword>
<dbReference type="RefSeq" id="WP_212821363.1">
    <property type="nucleotide sequence ID" value="NZ_AP023416.1"/>
</dbReference>
<dbReference type="InterPro" id="IPR052016">
    <property type="entry name" value="Bact_Sigma-Reg"/>
</dbReference>
<organism evidence="4 5">
    <name type="scientific">Vescimonas fastidiosa</name>
    <dbReference type="NCBI Taxonomy" id="2714353"/>
    <lineage>
        <taxon>Bacteria</taxon>
        <taxon>Bacillati</taxon>
        <taxon>Bacillota</taxon>
        <taxon>Clostridia</taxon>
        <taxon>Eubacteriales</taxon>
        <taxon>Oscillospiraceae</taxon>
        <taxon>Vescimonas</taxon>
    </lineage>
</organism>
<gene>
    <name evidence="4" type="ORF">MM35RIKEN_18520</name>
</gene>
<dbReference type="Gene3D" id="3.60.40.10">
    <property type="entry name" value="PPM-type phosphatase domain"/>
    <property type="match status" value="1"/>
</dbReference>
<dbReference type="EMBL" id="AP023416">
    <property type="protein sequence ID" value="BCK79660.1"/>
    <property type="molecule type" value="Genomic_DNA"/>
</dbReference>
<keyword evidence="5" id="KW-1185">Reference proteome</keyword>
<dbReference type="PROSITE" id="PS51746">
    <property type="entry name" value="PPM_2"/>
    <property type="match status" value="1"/>
</dbReference>
<accession>A0A810PVB2</accession>
<dbReference type="InterPro" id="IPR036457">
    <property type="entry name" value="PPM-type-like_dom_sf"/>
</dbReference>
<feature type="transmembrane region" description="Helical" evidence="2">
    <location>
        <begin position="126"/>
        <end position="143"/>
    </location>
</feature>
<dbReference type="KEGG" id="vfa:MM35RIKEN_18520"/>
<feature type="transmembrane region" description="Helical" evidence="2">
    <location>
        <begin position="234"/>
        <end position="252"/>
    </location>
</feature>
<feature type="transmembrane region" description="Helical" evidence="2">
    <location>
        <begin position="47"/>
        <end position="67"/>
    </location>
</feature>
<feature type="transmembrane region" description="Helical" evidence="2">
    <location>
        <begin position="20"/>
        <end position="41"/>
    </location>
</feature>
<feature type="transmembrane region" description="Helical" evidence="2">
    <location>
        <begin position="149"/>
        <end position="168"/>
    </location>
</feature>
<evidence type="ECO:0000313" key="5">
    <source>
        <dbReference type="Proteomes" id="UP000681343"/>
    </source>
</evidence>
<dbReference type="AlphaFoldDB" id="A0A810PVB2"/>
<dbReference type="PANTHER" id="PTHR43156">
    <property type="entry name" value="STAGE II SPORULATION PROTEIN E-RELATED"/>
    <property type="match status" value="1"/>
</dbReference>
<feature type="transmembrane region" description="Helical" evidence="2">
    <location>
        <begin position="74"/>
        <end position="94"/>
    </location>
</feature>
<protein>
    <recommendedName>
        <fullName evidence="3">PPM-type phosphatase domain-containing protein</fullName>
    </recommendedName>
</protein>
<sequence length="659" mass="69700">MKKGRALPPEARKLAAAVKWPLLGFLLCGGQVAGLYAPFALAAVAVAGIRLAGLGAVLGVAGGAFVFMDFQSGLRCAAAAILIFAANTALYDTAVYKKPYFRPACTAVFFLLVQSIYLLGRSASSWLLALCAGAAAAGAAWLRERKLENWGFLCGLALALLPVSAYGFSLGRVALMALLLAAGRGCSVSQCAALGGCLGLLADLTATEPVVLLALIYGAGGAVSGLLRRLPRGVCGLCAAAVSGGLALLFGADVLPVTLWECGAGAGIYALLPKKILPGLYAAGKRAENTPEPAAAPYARPAAALRALYDSFFRGQQPRPPENPAVIFDRAAQEVCSGCVLRTDCWQSRYSDTYSAFNDACPELMKRGRAEAQDFPLHFSSRCVHFPALLQAIDRQTHDYLLRRQFHRQLQEARSSAKEQYACLSELLDQAAVPVSGGDSIGYRVSTSLRPRSGEHLCGDQVDHFEVGDEVYLLLCDGMGSGQEAHREAAMTVRLLRQFLEAGIRPGPALKTLNAAMKLRGESCGGFSTVDLAVMQRRSGTVQLYKCGAAPSYLKHGGTVRRFRSDAPPTGLSDSPLPPDRVSVPLQGGDFLVLVSDGIADQSCDEWLLNLLAGFTGTDARELAALILEESRCRKGLGDDCAVMVLHLPLAGENRSTAV</sequence>
<dbReference type="PANTHER" id="PTHR43156:SF2">
    <property type="entry name" value="STAGE II SPORULATION PROTEIN E"/>
    <property type="match status" value="1"/>
</dbReference>
<dbReference type="InterPro" id="IPR045768">
    <property type="entry name" value="SpoIIE_N"/>
</dbReference>
<dbReference type="GO" id="GO:0016791">
    <property type="term" value="F:phosphatase activity"/>
    <property type="evidence" value="ECO:0007669"/>
    <property type="project" value="TreeGrafter"/>
</dbReference>
<keyword evidence="1" id="KW-0378">Hydrolase</keyword>
<keyword evidence="4" id="KW-0614">Plasmid</keyword>
<dbReference type="SMART" id="SM00331">
    <property type="entry name" value="PP2C_SIG"/>
    <property type="match status" value="1"/>
</dbReference>